<proteinExistence type="predicted"/>
<comment type="caution">
    <text evidence="1">The sequence shown here is derived from an EMBL/GenBank/DDBJ whole genome shotgun (WGS) entry which is preliminary data.</text>
</comment>
<dbReference type="AlphaFoldDB" id="A0A8S1JU80"/>
<keyword evidence="2" id="KW-1185">Reference proteome</keyword>
<dbReference type="Proteomes" id="UP000692954">
    <property type="component" value="Unassembled WGS sequence"/>
</dbReference>
<dbReference type="EMBL" id="CAJJDN010000001">
    <property type="protein sequence ID" value="CAD8045687.1"/>
    <property type="molecule type" value="Genomic_DNA"/>
</dbReference>
<name>A0A8S1JU80_9CILI</name>
<gene>
    <name evidence="1" type="ORF">PSON_ATCC_30995.1.T0010210</name>
</gene>
<reference evidence="1" key="1">
    <citation type="submission" date="2021-01" db="EMBL/GenBank/DDBJ databases">
        <authorList>
            <consortium name="Genoscope - CEA"/>
            <person name="William W."/>
        </authorList>
    </citation>
    <scope>NUCLEOTIDE SEQUENCE</scope>
</reference>
<organism evidence="1 2">
    <name type="scientific">Paramecium sonneborni</name>
    <dbReference type="NCBI Taxonomy" id="65129"/>
    <lineage>
        <taxon>Eukaryota</taxon>
        <taxon>Sar</taxon>
        <taxon>Alveolata</taxon>
        <taxon>Ciliophora</taxon>
        <taxon>Intramacronucleata</taxon>
        <taxon>Oligohymenophorea</taxon>
        <taxon>Peniculida</taxon>
        <taxon>Parameciidae</taxon>
        <taxon>Paramecium</taxon>
    </lineage>
</organism>
<evidence type="ECO:0000313" key="1">
    <source>
        <dbReference type="EMBL" id="CAD8045687.1"/>
    </source>
</evidence>
<protein>
    <submittedName>
        <fullName evidence="1">Uncharacterized protein</fullName>
    </submittedName>
</protein>
<sequence length="51" mass="6410">MNKQKIEDNYLIERKLIILYIQRDDELIIKSFLEFKKNKTIIQKQKKFDFF</sequence>
<evidence type="ECO:0000313" key="2">
    <source>
        <dbReference type="Proteomes" id="UP000692954"/>
    </source>
</evidence>
<accession>A0A8S1JU80</accession>